<accession>A0A3D8LBJ6</accession>
<evidence type="ECO:0000313" key="1">
    <source>
        <dbReference type="EMBL" id="RDV14676.1"/>
    </source>
</evidence>
<comment type="caution">
    <text evidence="1">The sequence shown here is derived from an EMBL/GenBank/DDBJ whole genome shotgun (WGS) entry which is preliminary data.</text>
</comment>
<dbReference type="AlphaFoldDB" id="A0A3D8LBJ6"/>
<dbReference type="Proteomes" id="UP000256708">
    <property type="component" value="Unassembled WGS sequence"/>
</dbReference>
<evidence type="ECO:0000313" key="2">
    <source>
        <dbReference type="Proteomes" id="UP000256708"/>
    </source>
</evidence>
<organism evidence="1 2">
    <name type="scientific">Pontibacter diazotrophicus</name>
    <dbReference type="NCBI Taxonomy" id="1400979"/>
    <lineage>
        <taxon>Bacteria</taxon>
        <taxon>Pseudomonadati</taxon>
        <taxon>Bacteroidota</taxon>
        <taxon>Cytophagia</taxon>
        <taxon>Cytophagales</taxon>
        <taxon>Hymenobacteraceae</taxon>
        <taxon>Pontibacter</taxon>
    </lineage>
</organism>
<protein>
    <submittedName>
        <fullName evidence="1">Uncharacterized protein</fullName>
    </submittedName>
</protein>
<gene>
    <name evidence="1" type="ORF">DXT99_13505</name>
</gene>
<name>A0A3D8LBJ6_9BACT</name>
<keyword evidence="2" id="KW-1185">Reference proteome</keyword>
<proteinExistence type="predicted"/>
<reference evidence="2" key="1">
    <citation type="submission" date="2018-08" db="EMBL/GenBank/DDBJ databases">
        <authorList>
            <person name="Liu Z.-W."/>
            <person name="Du Z.-J."/>
        </authorList>
    </citation>
    <scope>NUCLEOTIDE SEQUENCE [LARGE SCALE GENOMIC DNA]</scope>
    <source>
        <strain evidence="2">H4X</strain>
    </source>
</reference>
<sequence length="64" mass="6850">MAATKPTEKQRLGYMTAAIAVAIYKSINFICLGQHVTAPGTAVTAENAILHCAMTTVLRQKSSR</sequence>
<dbReference type="EMBL" id="QRGR01000013">
    <property type="protein sequence ID" value="RDV14676.1"/>
    <property type="molecule type" value="Genomic_DNA"/>
</dbReference>